<comment type="caution">
    <text evidence="1">The sequence shown here is derived from an EMBL/GenBank/DDBJ whole genome shotgun (WGS) entry which is preliminary data.</text>
</comment>
<evidence type="ECO:0000313" key="1">
    <source>
        <dbReference type="EMBL" id="TDE31556.1"/>
    </source>
</evidence>
<evidence type="ECO:0008006" key="3">
    <source>
        <dbReference type="Google" id="ProtNLM"/>
    </source>
</evidence>
<keyword evidence="2" id="KW-1185">Reference proteome</keyword>
<protein>
    <recommendedName>
        <fullName evidence="3">Lipoprotein</fullName>
    </recommendedName>
</protein>
<evidence type="ECO:0000313" key="2">
    <source>
        <dbReference type="Proteomes" id="UP000294685"/>
    </source>
</evidence>
<sequence>MKGYKTVVFLFIIAISLTFCAMKPELQTEFPQEIKSVFYQKWEDGKESNGTHFYIEFKKPLAANIKLEKIYFQNQESAIKGTAKNTFVAHFYSENKKEDLIMHRDSAKEYGNKAPVIQKTKFDLKSNEAVLEYKKDDKTYFFKIINPKEKPMGTYPPIK</sequence>
<dbReference type="EMBL" id="SMLH01000001">
    <property type="protein sequence ID" value="TDE31556.1"/>
    <property type="molecule type" value="Genomic_DNA"/>
</dbReference>
<organism evidence="1 2">
    <name type="scientific">Flavobacterium ranwuense</name>
    <dbReference type="NCBI Taxonomy" id="2541725"/>
    <lineage>
        <taxon>Bacteria</taxon>
        <taxon>Pseudomonadati</taxon>
        <taxon>Bacteroidota</taxon>
        <taxon>Flavobacteriia</taxon>
        <taxon>Flavobacteriales</taxon>
        <taxon>Flavobacteriaceae</taxon>
        <taxon>Flavobacterium</taxon>
    </lineage>
</organism>
<reference evidence="1 2" key="1">
    <citation type="submission" date="2019-03" db="EMBL/GenBank/DDBJ databases">
        <title>Novel species of Flavobacterium.</title>
        <authorList>
            <person name="Liu Q."/>
            <person name="Xin Y.-H."/>
        </authorList>
    </citation>
    <scope>NUCLEOTIDE SEQUENCE [LARGE SCALE GENOMIC DNA]</scope>
    <source>
        <strain evidence="1 2">LB2P22</strain>
    </source>
</reference>
<proteinExistence type="predicted"/>
<dbReference type="Proteomes" id="UP000294685">
    <property type="component" value="Unassembled WGS sequence"/>
</dbReference>
<gene>
    <name evidence="1" type="ORF">E0I61_02320</name>
</gene>
<dbReference type="RefSeq" id="WP_132069133.1">
    <property type="nucleotide sequence ID" value="NZ_SMLH01000001.1"/>
</dbReference>
<name>A0ABY2DZY5_9FLAO</name>
<accession>A0ABY2DZY5</accession>